<evidence type="ECO:0000256" key="1">
    <source>
        <dbReference type="SAM" id="MobiDB-lite"/>
    </source>
</evidence>
<dbReference type="EMBL" id="LGRX02033160">
    <property type="protein sequence ID" value="KAK3242491.1"/>
    <property type="molecule type" value="Genomic_DNA"/>
</dbReference>
<comment type="caution">
    <text evidence="2">The sequence shown here is derived from an EMBL/GenBank/DDBJ whole genome shotgun (WGS) entry which is preliminary data.</text>
</comment>
<dbReference type="Gene3D" id="2.100.10.30">
    <property type="entry name" value="Jacalin-like lectin domain"/>
    <property type="match status" value="1"/>
</dbReference>
<gene>
    <name evidence="2" type="ORF">CYMTET_47835</name>
</gene>
<organism evidence="2 3">
    <name type="scientific">Cymbomonas tetramitiformis</name>
    <dbReference type="NCBI Taxonomy" id="36881"/>
    <lineage>
        <taxon>Eukaryota</taxon>
        <taxon>Viridiplantae</taxon>
        <taxon>Chlorophyta</taxon>
        <taxon>Pyramimonadophyceae</taxon>
        <taxon>Pyramimonadales</taxon>
        <taxon>Pyramimonadaceae</taxon>
        <taxon>Cymbomonas</taxon>
    </lineage>
</organism>
<evidence type="ECO:0008006" key="4">
    <source>
        <dbReference type="Google" id="ProtNLM"/>
    </source>
</evidence>
<dbReference type="InterPro" id="IPR036404">
    <property type="entry name" value="Jacalin-like_lectin_dom_sf"/>
</dbReference>
<protein>
    <recommendedName>
        <fullName evidence="4">Jacalin-type lectin domain-containing protein</fullName>
    </recommendedName>
</protein>
<evidence type="ECO:0000313" key="3">
    <source>
        <dbReference type="Proteomes" id="UP001190700"/>
    </source>
</evidence>
<keyword evidence="3" id="KW-1185">Reference proteome</keyword>
<evidence type="ECO:0000313" key="2">
    <source>
        <dbReference type="EMBL" id="KAK3242491.1"/>
    </source>
</evidence>
<sequence length="284" mass="29940">MRLVPRADLSQGGAALPGHRRLPGLPGGAVPSGVVPASVGSGRADRRGGRVLQDVSGVFYEGPPLAEGGAATERSDMRHRHSPRRRADGHKSHRGVGREQEGLPEHGGRSTRPQEVPPKIQSYAGGAGGNPKVLECGVRQRVASASGRAGDVVDKLGFGCVSMEDEVEALMDYHTASETVDLDSIQVGGKGGDMFDFRCPRGHYIHRISVRAGVFLDAIQFHCASAVSNETISSKFYGGEGGELHSLECQQIGGATSNIHASFIQVISVSGGDWVDRVQLDACN</sequence>
<feature type="compositionally biased region" description="Low complexity" evidence="1">
    <location>
        <begin position="28"/>
        <end position="42"/>
    </location>
</feature>
<proteinExistence type="predicted"/>
<dbReference type="Proteomes" id="UP001190700">
    <property type="component" value="Unassembled WGS sequence"/>
</dbReference>
<feature type="compositionally biased region" description="Basic and acidic residues" evidence="1">
    <location>
        <begin position="85"/>
        <end position="108"/>
    </location>
</feature>
<dbReference type="AlphaFoldDB" id="A0AAE0BTG6"/>
<reference evidence="2 3" key="1">
    <citation type="journal article" date="2015" name="Genome Biol. Evol.">
        <title>Comparative Genomics of a Bacterivorous Green Alga Reveals Evolutionary Causalities and Consequences of Phago-Mixotrophic Mode of Nutrition.</title>
        <authorList>
            <person name="Burns J.A."/>
            <person name="Paasch A."/>
            <person name="Narechania A."/>
            <person name="Kim E."/>
        </authorList>
    </citation>
    <scope>NUCLEOTIDE SEQUENCE [LARGE SCALE GENOMIC DNA]</scope>
    <source>
        <strain evidence="2 3">PLY_AMNH</strain>
    </source>
</reference>
<accession>A0AAE0BTG6</accession>
<dbReference type="SUPFAM" id="SSF51101">
    <property type="entry name" value="Mannose-binding lectins"/>
    <property type="match status" value="1"/>
</dbReference>
<feature type="region of interest" description="Disordered" evidence="1">
    <location>
        <begin position="1"/>
        <end position="127"/>
    </location>
</feature>
<name>A0AAE0BTG6_9CHLO</name>